<name>A0ABN2XW52_9ACTN</name>
<evidence type="ECO:0000313" key="3">
    <source>
        <dbReference type="Proteomes" id="UP001500897"/>
    </source>
</evidence>
<gene>
    <name evidence="2" type="ORF">GCM10009759_65170</name>
</gene>
<protein>
    <submittedName>
        <fullName evidence="2">Uncharacterized protein</fullName>
    </submittedName>
</protein>
<reference evidence="2 3" key="1">
    <citation type="journal article" date="2019" name="Int. J. Syst. Evol. Microbiol.">
        <title>The Global Catalogue of Microorganisms (GCM) 10K type strain sequencing project: providing services to taxonomists for standard genome sequencing and annotation.</title>
        <authorList>
            <consortium name="The Broad Institute Genomics Platform"/>
            <consortium name="The Broad Institute Genome Sequencing Center for Infectious Disease"/>
            <person name="Wu L."/>
            <person name="Ma J."/>
        </authorList>
    </citation>
    <scope>NUCLEOTIDE SEQUENCE [LARGE SCALE GENOMIC DNA]</scope>
    <source>
        <strain evidence="2 3">JCM 14559</strain>
    </source>
</reference>
<comment type="caution">
    <text evidence="2">The sequence shown here is derived from an EMBL/GenBank/DDBJ whole genome shotgun (WGS) entry which is preliminary data.</text>
</comment>
<feature type="region of interest" description="Disordered" evidence="1">
    <location>
        <begin position="49"/>
        <end position="86"/>
    </location>
</feature>
<feature type="compositionally biased region" description="Gly residues" evidence="1">
    <location>
        <begin position="59"/>
        <end position="75"/>
    </location>
</feature>
<organism evidence="2 3">
    <name type="scientific">Kitasatospora saccharophila</name>
    <dbReference type="NCBI Taxonomy" id="407973"/>
    <lineage>
        <taxon>Bacteria</taxon>
        <taxon>Bacillati</taxon>
        <taxon>Actinomycetota</taxon>
        <taxon>Actinomycetes</taxon>
        <taxon>Kitasatosporales</taxon>
        <taxon>Streptomycetaceae</taxon>
        <taxon>Kitasatospora</taxon>
    </lineage>
</organism>
<dbReference type="Proteomes" id="UP001500897">
    <property type="component" value="Unassembled WGS sequence"/>
</dbReference>
<proteinExistence type="predicted"/>
<evidence type="ECO:0000313" key="2">
    <source>
        <dbReference type="EMBL" id="GAA2118142.1"/>
    </source>
</evidence>
<sequence length="86" mass="8144">MAALVAVAHGEGVEHAADGGLVVAALGGEQALLVDGDPQVAVAYEVEVGEAGDDEGEGRGVLAGGAGGGQDGGQRGGRRLQPGAGL</sequence>
<accession>A0ABN2XW52</accession>
<dbReference type="EMBL" id="BAAANS010000061">
    <property type="protein sequence ID" value="GAA2118142.1"/>
    <property type="molecule type" value="Genomic_DNA"/>
</dbReference>
<keyword evidence="3" id="KW-1185">Reference proteome</keyword>
<evidence type="ECO:0000256" key="1">
    <source>
        <dbReference type="SAM" id="MobiDB-lite"/>
    </source>
</evidence>